<accession>M7BI08</accession>
<dbReference type="AlphaFoldDB" id="M7BI08"/>
<keyword evidence="1" id="KW-1133">Transmembrane helix</keyword>
<sequence>MTLSLKHEALMLGLETAAQVTGQAQGVGWAPSPDSSTLPYWAIVLICLAALTLLSCCFLWLHRKEDKSHSIAVPVSSCMSAPATSTTTPANLTKTPLTVTDGPTATVQVTDSRVAPNEVTITTQMPLAITANTTALGTSNFAVSPPATLPHPP</sequence>
<gene>
    <name evidence="2" type="ORF">UY3_15044</name>
</gene>
<organism evidence="2 3">
    <name type="scientific">Chelonia mydas</name>
    <name type="common">Green sea-turtle</name>
    <name type="synonym">Chelonia agassizi</name>
    <dbReference type="NCBI Taxonomy" id="8469"/>
    <lineage>
        <taxon>Eukaryota</taxon>
        <taxon>Metazoa</taxon>
        <taxon>Chordata</taxon>
        <taxon>Craniata</taxon>
        <taxon>Vertebrata</taxon>
        <taxon>Euteleostomi</taxon>
        <taxon>Archelosauria</taxon>
        <taxon>Testudinata</taxon>
        <taxon>Testudines</taxon>
        <taxon>Cryptodira</taxon>
        <taxon>Durocryptodira</taxon>
        <taxon>Americhelydia</taxon>
        <taxon>Chelonioidea</taxon>
        <taxon>Cheloniidae</taxon>
        <taxon>Chelonia</taxon>
    </lineage>
</organism>
<dbReference type="EMBL" id="KB566561">
    <property type="protein sequence ID" value="EMP27872.1"/>
    <property type="molecule type" value="Genomic_DNA"/>
</dbReference>
<keyword evidence="3" id="KW-1185">Reference proteome</keyword>
<dbReference type="eggNOG" id="ENOG502S8HK">
    <property type="taxonomic scope" value="Eukaryota"/>
</dbReference>
<feature type="transmembrane region" description="Helical" evidence="1">
    <location>
        <begin position="38"/>
        <end position="61"/>
    </location>
</feature>
<dbReference type="Proteomes" id="UP000031443">
    <property type="component" value="Unassembled WGS sequence"/>
</dbReference>
<proteinExistence type="predicted"/>
<evidence type="ECO:0000313" key="2">
    <source>
        <dbReference type="EMBL" id="EMP27872.1"/>
    </source>
</evidence>
<protein>
    <submittedName>
        <fullName evidence="2">Uncharacterized protein</fullName>
    </submittedName>
</protein>
<reference evidence="3" key="1">
    <citation type="journal article" date="2013" name="Nat. Genet.">
        <title>The draft genomes of soft-shell turtle and green sea turtle yield insights into the development and evolution of the turtle-specific body plan.</title>
        <authorList>
            <person name="Wang Z."/>
            <person name="Pascual-Anaya J."/>
            <person name="Zadissa A."/>
            <person name="Li W."/>
            <person name="Niimura Y."/>
            <person name="Huang Z."/>
            <person name="Li C."/>
            <person name="White S."/>
            <person name="Xiong Z."/>
            <person name="Fang D."/>
            <person name="Wang B."/>
            <person name="Ming Y."/>
            <person name="Chen Y."/>
            <person name="Zheng Y."/>
            <person name="Kuraku S."/>
            <person name="Pignatelli M."/>
            <person name="Herrero J."/>
            <person name="Beal K."/>
            <person name="Nozawa M."/>
            <person name="Li Q."/>
            <person name="Wang J."/>
            <person name="Zhang H."/>
            <person name="Yu L."/>
            <person name="Shigenobu S."/>
            <person name="Wang J."/>
            <person name="Liu J."/>
            <person name="Flicek P."/>
            <person name="Searle S."/>
            <person name="Wang J."/>
            <person name="Kuratani S."/>
            <person name="Yin Y."/>
            <person name="Aken B."/>
            <person name="Zhang G."/>
            <person name="Irie N."/>
        </authorList>
    </citation>
    <scope>NUCLEOTIDE SEQUENCE [LARGE SCALE GENOMIC DNA]</scope>
</reference>
<name>M7BI08_CHEMY</name>
<keyword evidence="1" id="KW-0812">Transmembrane</keyword>
<evidence type="ECO:0000313" key="3">
    <source>
        <dbReference type="Proteomes" id="UP000031443"/>
    </source>
</evidence>
<keyword evidence="1" id="KW-0472">Membrane</keyword>
<evidence type="ECO:0000256" key="1">
    <source>
        <dbReference type="SAM" id="Phobius"/>
    </source>
</evidence>